<feature type="transmembrane region" description="Helical" evidence="1">
    <location>
        <begin position="12"/>
        <end position="30"/>
    </location>
</feature>
<evidence type="ECO:0000256" key="1">
    <source>
        <dbReference type="SAM" id="Phobius"/>
    </source>
</evidence>
<evidence type="ECO:0000313" key="2">
    <source>
        <dbReference type="EMBL" id="MBW98978.1"/>
    </source>
</evidence>
<dbReference type="AlphaFoldDB" id="A0A2P2JZV0"/>
<name>A0A2P2JZV0_RHIMU</name>
<keyword evidence="1" id="KW-0812">Transmembrane</keyword>
<proteinExistence type="predicted"/>
<dbReference type="EMBL" id="GGEC01018495">
    <property type="protein sequence ID" value="MBW98978.1"/>
    <property type="molecule type" value="Transcribed_RNA"/>
</dbReference>
<keyword evidence="1" id="KW-1133">Transmembrane helix</keyword>
<organism evidence="2">
    <name type="scientific">Rhizophora mucronata</name>
    <name type="common">Asiatic mangrove</name>
    <dbReference type="NCBI Taxonomy" id="61149"/>
    <lineage>
        <taxon>Eukaryota</taxon>
        <taxon>Viridiplantae</taxon>
        <taxon>Streptophyta</taxon>
        <taxon>Embryophyta</taxon>
        <taxon>Tracheophyta</taxon>
        <taxon>Spermatophyta</taxon>
        <taxon>Magnoliopsida</taxon>
        <taxon>eudicotyledons</taxon>
        <taxon>Gunneridae</taxon>
        <taxon>Pentapetalae</taxon>
        <taxon>rosids</taxon>
        <taxon>fabids</taxon>
        <taxon>Malpighiales</taxon>
        <taxon>Rhizophoraceae</taxon>
        <taxon>Rhizophora</taxon>
    </lineage>
</organism>
<accession>A0A2P2JZV0</accession>
<sequence length="42" mass="4794">MNSRFGCCGLCHLKQATFLAFLVINFFLCIQDHSLLCRLSTQ</sequence>
<protein>
    <submittedName>
        <fullName evidence="2">Uncharacterized protein</fullName>
    </submittedName>
</protein>
<reference evidence="2" key="1">
    <citation type="submission" date="2018-02" db="EMBL/GenBank/DDBJ databases">
        <title>Rhizophora mucronata_Transcriptome.</title>
        <authorList>
            <person name="Meera S.P."/>
            <person name="Sreeshan A."/>
            <person name="Augustine A."/>
        </authorList>
    </citation>
    <scope>NUCLEOTIDE SEQUENCE</scope>
    <source>
        <tissue evidence="2">Leaf</tissue>
    </source>
</reference>
<keyword evidence="1" id="KW-0472">Membrane</keyword>